<comment type="caution">
    <text evidence="2">The sequence shown here is derived from an EMBL/GenBank/DDBJ whole genome shotgun (WGS) entry which is preliminary data.</text>
</comment>
<keyword evidence="1" id="KW-0378">Hydrolase</keyword>
<accession>A0A837IG11</accession>
<dbReference type="Gene3D" id="2.40.260.10">
    <property type="entry name" value="Sortase"/>
    <property type="match status" value="1"/>
</dbReference>
<evidence type="ECO:0000256" key="1">
    <source>
        <dbReference type="ARBA" id="ARBA00022801"/>
    </source>
</evidence>
<sequence length="234" mass="26494">MINMKKSKTFATLGVTFWTLTAIFALLPSWPHLYYRLSPQTSSLLASTIASTAIQAQESLTRPSSPTPSVIPDLIRDPSLPNVSNTLPSVDPSLPAENGLIIDEIGVRGEIHESEDVQTVLKQGIWRVPNFSSPSDNCQLSPENCGRPIILAAHRWGYLEWTPAFRKLNSFYNLPRLKVGDTIKIIWEQRQFEYKIYSTETGTRITDYSANLILYTCQLWNSPVRFFVYANRIN</sequence>
<dbReference type="Pfam" id="PF04203">
    <property type="entry name" value="Sortase"/>
    <property type="match status" value="1"/>
</dbReference>
<name>A0A837IG11_9BACT</name>
<dbReference type="InterPro" id="IPR005754">
    <property type="entry name" value="Sortase"/>
</dbReference>
<evidence type="ECO:0000313" key="2">
    <source>
        <dbReference type="EMBL" id="KKT99414.1"/>
    </source>
</evidence>
<evidence type="ECO:0008006" key="4">
    <source>
        <dbReference type="Google" id="ProtNLM"/>
    </source>
</evidence>
<organism evidence="2 3">
    <name type="scientific">Candidatus Collierbacteria bacterium GW2011_GWB2_45_17</name>
    <dbReference type="NCBI Taxonomy" id="1618388"/>
    <lineage>
        <taxon>Bacteria</taxon>
        <taxon>Candidatus Collieribacteriota</taxon>
    </lineage>
</organism>
<dbReference type="AlphaFoldDB" id="A0A837IG11"/>
<dbReference type="InterPro" id="IPR023365">
    <property type="entry name" value="Sortase_dom-sf"/>
</dbReference>
<protein>
    <recommendedName>
        <fullName evidence="4">Sortase family protein</fullName>
    </recommendedName>
</protein>
<dbReference type="GO" id="GO:0016787">
    <property type="term" value="F:hydrolase activity"/>
    <property type="evidence" value="ECO:0007669"/>
    <property type="project" value="UniProtKB-KW"/>
</dbReference>
<dbReference type="Proteomes" id="UP000034078">
    <property type="component" value="Unassembled WGS sequence"/>
</dbReference>
<proteinExistence type="predicted"/>
<dbReference type="EMBL" id="LCKO01000010">
    <property type="protein sequence ID" value="KKT99414.1"/>
    <property type="molecule type" value="Genomic_DNA"/>
</dbReference>
<evidence type="ECO:0000313" key="3">
    <source>
        <dbReference type="Proteomes" id="UP000034078"/>
    </source>
</evidence>
<dbReference type="SUPFAM" id="SSF63817">
    <property type="entry name" value="Sortase"/>
    <property type="match status" value="1"/>
</dbReference>
<reference evidence="2 3" key="1">
    <citation type="journal article" date="2015" name="Nature">
        <title>rRNA introns, odd ribosomes, and small enigmatic genomes across a large radiation of phyla.</title>
        <authorList>
            <person name="Brown C.T."/>
            <person name="Hug L.A."/>
            <person name="Thomas B.C."/>
            <person name="Sharon I."/>
            <person name="Castelle C.J."/>
            <person name="Singh A."/>
            <person name="Wilkins M.J."/>
            <person name="Williams K.H."/>
            <person name="Banfield J.F."/>
        </authorList>
    </citation>
    <scope>NUCLEOTIDE SEQUENCE [LARGE SCALE GENOMIC DNA]</scope>
</reference>
<gene>
    <name evidence="2" type="ORF">UX01_C0010G0046</name>
</gene>